<dbReference type="InterPro" id="IPR005471">
    <property type="entry name" value="Tscrpt_reg_IclR_N"/>
</dbReference>
<dbReference type="RefSeq" id="WP_004595052.1">
    <property type="nucleotide sequence ID" value="NZ_AOLY01000047.1"/>
</dbReference>
<sequence>MTQDPNAQGRSEGGPRVKAVETSVEIIDTIKSLGGGKVTEIVEETDLSKGAVYKHLSTLRDHDLVVKDGSQYNLGFRFLDYGGWLRSHYVASEIIKPQVREIAEETNEVAMFAIQENTRIITLFRENGNQGVSTRTRLGRRLYPHQTAGGKAILSQLPEEKVRSVLETTGLPKATENTITDESELHDDLDTIRDRGYSFNMEESTKGLVAVAVPLVPDDTVIGACSVAGPRHRMNESRLEDDIVGLLLSAVNELELNITHSQESVHMLRSP</sequence>
<dbReference type="PROSITE" id="PS51078">
    <property type="entry name" value="ICLR_ED"/>
    <property type="match status" value="1"/>
</dbReference>
<dbReference type="SUPFAM" id="SSF46785">
    <property type="entry name" value="Winged helix' DNA-binding domain"/>
    <property type="match status" value="1"/>
</dbReference>
<reference evidence="6 7" key="1">
    <citation type="journal article" date="2014" name="PLoS Genet.">
        <title>Phylogenetically driven sequencing of extremely halophilic archaea reveals strategies for static and dynamic osmo-response.</title>
        <authorList>
            <person name="Becker E.A."/>
            <person name="Seitzer P.M."/>
            <person name="Tritt A."/>
            <person name="Larsen D."/>
            <person name="Krusor M."/>
            <person name="Yao A.I."/>
            <person name="Wu D."/>
            <person name="Madern D."/>
            <person name="Eisen J.A."/>
            <person name="Darling A.E."/>
            <person name="Facciotti M.T."/>
        </authorList>
    </citation>
    <scope>NUCLEOTIDE SEQUENCE [LARGE SCALE GENOMIC DNA]</scope>
    <source>
        <strain evidence="7">ATCC 49778 / DSM 6131 / JCM 7785 / NBRC 101032 / NCIMB 13157 / TR-1</strain>
    </source>
</reference>
<keyword evidence="7" id="KW-1185">Reference proteome</keyword>
<dbReference type="InterPro" id="IPR011991">
    <property type="entry name" value="ArsR-like_HTH"/>
</dbReference>
<dbReference type="Proteomes" id="UP000011524">
    <property type="component" value="Unassembled WGS sequence"/>
</dbReference>
<protein>
    <submittedName>
        <fullName evidence="6">Transcriptional regulator, IclR family protein</fullName>
    </submittedName>
</protein>
<keyword evidence="1" id="KW-0805">Transcription regulation</keyword>
<dbReference type="SUPFAM" id="SSF55781">
    <property type="entry name" value="GAF domain-like"/>
    <property type="match status" value="1"/>
</dbReference>
<dbReference type="InterPro" id="IPR036390">
    <property type="entry name" value="WH_DNA-bd_sf"/>
</dbReference>
<dbReference type="InterPro" id="IPR014757">
    <property type="entry name" value="Tscrpt_reg_IclR_C"/>
</dbReference>
<dbReference type="OrthoDB" id="14763at2157"/>
<dbReference type="EMBL" id="AOLY01000047">
    <property type="protein sequence ID" value="EMA27044.1"/>
    <property type="molecule type" value="Genomic_DNA"/>
</dbReference>
<name>M0L3P0_HALJT</name>
<dbReference type="GO" id="GO:0045892">
    <property type="term" value="P:negative regulation of DNA-templated transcription"/>
    <property type="evidence" value="ECO:0007669"/>
    <property type="project" value="TreeGrafter"/>
</dbReference>
<gene>
    <name evidence="6" type="ORF">C444_21106</name>
</gene>
<dbReference type="InterPro" id="IPR050707">
    <property type="entry name" value="HTH_MetabolicPath_Reg"/>
</dbReference>
<evidence type="ECO:0000259" key="5">
    <source>
        <dbReference type="PROSITE" id="PS51078"/>
    </source>
</evidence>
<proteinExistence type="predicted"/>
<keyword evidence="3" id="KW-0804">Transcription</keyword>
<dbReference type="InterPro" id="IPR029016">
    <property type="entry name" value="GAF-like_dom_sf"/>
</dbReference>
<dbReference type="InterPro" id="IPR036388">
    <property type="entry name" value="WH-like_DNA-bd_sf"/>
</dbReference>
<feature type="domain" description="IclR-ED" evidence="5">
    <location>
        <begin position="77"/>
        <end position="260"/>
    </location>
</feature>
<comment type="caution">
    <text evidence="6">The sequence shown here is derived from an EMBL/GenBank/DDBJ whole genome shotgun (WGS) entry which is preliminary data.</text>
</comment>
<dbReference type="PANTHER" id="PTHR30136:SF35">
    <property type="entry name" value="HTH-TYPE TRANSCRIPTIONAL REGULATOR RV1719"/>
    <property type="match status" value="1"/>
</dbReference>
<dbReference type="PROSITE" id="PS51077">
    <property type="entry name" value="HTH_ICLR"/>
    <property type="match status" value="1"/>
</dbReference>
<dbReference type="AlphaFoldDB" id="M0L3P0"/>
<dbReference type="GO" id="GO:0003677">
    <property type="term" value="F:DNA binding"/>
    <property type="evidence" value="ECO:0007669"/>
    <property type="project" value="UniProtKB-KW"/>
</dbReference>
<evidence type="ECO:0000256" key="1">
    <source>
        <dbReference type="ARBA" id="ARBA00023015"/>
    </source>
</evidence>
<keyword evidence="2" id="KW-0238">DNA-binding</keyword>
<dbReference type="PANTHER" id="PTHR30136">
    <property type="entry name" value="HELIX-TURN-HELIX TRANSCRIPTIONAL REGULATOR, ICLR FAMILY"/>
    <property type="match status" value="1"/>
</dbReference>
<dbReference type="Gene3D" id="1.10.10.10">
    <property type="entry name" value="Winged helix-like DNA-binding domain superfamily/Winged helix DNA-binding domain"/>
    <property type="match status" value="1"/>
</dbReference>
<evidence type="ECO:0000313" key="7">
    <source>
        <dbReference type="Proteomes" id="UP000011524"/>
    </source>
</evidence>
<feature type="domain" description="HTH iclR-type" evidence="4">
    <location>
        <begin position="17"/>
        <end position="76"/>
    </location>
</feature>
<evidence type="ECO:0000256" key="3">
    <source>
        <dbReference type="ARBA" id="ARBA00023163"/>
    </source>
</evidence>
<dbReference type="Pfam" id="PF09339">
    <property type="entry name" value="HTH_IclR"/>
    <property type="match status" value="1"/>
</dbReference>
<dbReference type="GO" id="GO:0003700">
    <property type="term" value="F:DNA-binding transcription factor activity"/>
    <property type="evidence" value="ECO:0007669"/>
    <property type="project" value="TreeGrafter"/>
</dbReference>
<evidence type="ECO:0000256" key="2">
    <source>
        <dbReference type="ARBA" id="ARBA00023125"/>
    </source>
</evidence>
<dbReference type="Gene3D" id="3.30.450.40">
    <property type="match status" value="1"/>
</dbReference>
<organism evidence="6 7">
    <name type="scientific">Haloarcula japonica (strain ATCC 49778 / DSM 6131 / JCM 7785 / NBRC 101032 / NCIMB 13157 / TR-1)</name>
    <dbReference type="NCBI Taxonomy" id="1227453"/>
    <lineage>
        <taxon>Archaea</taxon>
        <taxon>Methanobacteriati</taxon>
        <taxon>Methanobacteriota</taxon>
        <taxon>Stenosarchaea group</taxon>
        <taxon>Halobacteria</taxon>
        <taxon>Halobacteriales</taxon>
        <taxon>Haloarculaceae</taxon>
        <taxon>Haloarcula</taxon>
    </lineage>
</organism>
<accession>M0L3P0</accession>
<dbReference type="Pfam" id="PF01614">
    <property type="entry name" value="IclR_C"/>
    <property type="match status" value="1"/>
</dbReference>
<dbReference type="SMART" id="SM00346">
    <property type="entry name" value="HTH_ICLR"/>
    <property type="match status" value="1"/>
</dbReference>
<evidence type="ECO:0000313" key="6">
    <source>
        <dbReference type="EMBL" id="EMA27044.1"/>
    </source>
</evidence>
<dbReference type="PATRIC" id="fig|1227453.3.peg.4145"/>
<evidence type="ECO:0000259" key="4">
    <source>
        <dbReference type="PROSITE" id="PS51077"/>
    </source>
</evidence>
<dbReference type="CDD" id="cd00090">
    <property type="entry name" value="HTH_ARSR"/>
    <property type="match status" value="1"/>
</dbReference>
<dbReference type="eggNOG" id="arCOG02798">
    <property type="taxonomic scope" value="Archaea"/>
</dbReference>